<accession>A0A8S1RU67</accession>
<gene>
    <name evidence="2" type="ORF">PSON_ATCC_30995.1.T3420002</name>
</gene>
<evidence type="ECO:0000313" key="2">
    <source>
        <dbReference type="EMBL" id="CAD8130902.1"/>
    </source>
</evidence>
<keyword evidence="3" id="KW-1185">Reference proteome</keyword>
<proteinExistence type="predicted"/>
<feature type="transmembrane region" description="Helical" evidence="1">
    <location>
        <begin position="37"/>
        <end position="54"/>
    </location>
</feature>
<feature type="transmembrane region" description="Helical" evidence="1">
    <location>
        <begin position="6"/>
        <end position="25"/>
    </location>
</feature>
<dbReference type="Proteomes" id="UP000692954">
    <property type="component" value="Unassembled WGS sequence"/>
</dbReference>
<name>A0A8S1RU67_9CILI</name>
<reference evidence="2" key="1">
    <citation type="submission" date="2021-01" db="EMBL/GenBank/DDBJ databases">
        <authorList>
            <consortium name="Genoscope - CEA"/>
            <person name="William W."/>
        </authorList>
    </citation>
    <scope>NUCLEOTIDE SEQUENCE</scope>
</reference>
<protein>
    <recommendedName>
        <fullName evidence="4">Transmembrane protein</fullName>
    </recommendedName>
</protein>
<keyword evidence="1" id="KW-1133">Transmembrane helix</keyword>
<keyword evidence="1" id="KW-0812">Transmembrane</keyword>
<feature type="transmembrane region" description="Helical" evidence="1">
    <location>
        <begin position="74"/>
        <end position="92"/>
    </location>
</feature>
<evidence type="ECO:0008006" key="4">
    <source>
        <dbReference type="Google" id="ProtNLM"/>
    </source>
</evidence>
<keyword evidence="1" id="KW-0472">Membrane</keyword>
<organism evidence="2 3">
    <name type="scientific">Paramecium sonneborni</name>
    <dbReference type="NCBI Taxonomy" id="65129"/>
    <lineage>
        <taxon>Eukaryota</taxon>
        <taxon>Sar</taxon>
        <taxon>Alveolata</taxon>
        <taxon>Ciliophora</taxon>
        <taxon>Intramacronucleata</taxon>
        <taxon>Oligohymenophorea</taxon>
        <taxon>Peniculida</taxon>
        <taxon>Parameciidae</taxon>
        <taxon>Paramecium</taxon>
    </lineage>
</organism>
<evidence type="ECO:0000256" key="1">
    <source>
        <dbReference type="SAM" id="Phobius"/>
    </source>
</evidence>
<evidence type="ECO:0000313" key="3">
    <source>
        <dbReference type="Proteomes" id="UP000692954"/>
    </source>
</evidence>
<dbReference type="AlphaFoldDB" id="A0A8S1RU67"/>
<dbReference type="EMBL" id="CAJJDN010000342">
    <property type="protein sequence ID" value="CAD8130902.1"/>
    <property type="molecule type" value="Genomic_DNA"/>
</dbReference>
<sequence length="110" mass="13202">MQNQMNFINIISKLLIFAINLITNINQQKSYVQTNNILIMLIQLLFQYISLYKIVTTLSKYIIFFRSEVETLKIRYLIILYNLILAHQIRILKLKRIEINITFCQSMDKQ</sequence>
<comment type="caution">
    <text evidence="2">The sequence shown here is derived from an EMBL/GenBank/DDBJ whole genome shotgun (WGS) entry which is preliminary data.</text>
</comment>